<name>A3BW62_ORYSJ</name>
<proteinExistence type="predicted"/>
<gene>
    <name evidence="2" type="ORF">OsJ_28421</name>
</gene>
<protein>
    <submittedName>
        <fullName evidence="2">Uncharacterized protein</fullName>
    </submittedName>
</protein>
<dbReference type="Proteomes" id="UP000007752">
    <property type="component" value="Chromosome 9"/>
</dbReference>
<evidence type="ECO:0000313" key="2">
    <source>
        <dbReference type="EMBL" id="EAZ43801.1"/>
    </source>
</evidence>
<sequence>MAPPNRPVVVPLLSLSLSRTPPPRRRLRLRTPTPCHRASTTRRALHTPPHQRTRLPPLSVAPSASPLLNPSIHVAAAPSLGRSLRFPPPHRSRSLSNRRRHSSHLFAAPRHASTAGAPIATLRYSAVLGIEAAVLVGTARDSTSSPIPPSSTGAPSLARCNYINANKCKLQVFYVLLILGNEKSKIFALSLCPTTLRVWMQDASGQVIQCLNSALSNLVADIDNKSIYNTLLLVYYLTLENNHQLQNHLIHIPSPDPTWFLA</sequence>
<evidence type="ECO:0000256" key="1">
    <source>
        <dbReference type="SAM" id="MobiDB-lite"/>
    </source>
</evidence>
<feature type="region of interest" description="Disordered" evidence="1">
    <location>
        <begin position="82"/>
        <end position="102"/>
    </location>
</feature>
<feature type="compositionally biased region" description="Basic residues" evidence="1">
    <location>
        <begin position="88"/>
        <end position="102"/>
    </location>
</feature>
<feature type="region of interest" description="Disordered" evidence="1">
    <location>
        <begin position="17"/>
        <end position="62"/>
    </location>
</feature>
<dbReference type="EMBL" id="CM000146">
    <property type="protein sequence ID" value="EAZ43801.1"/>
    <property type="molecule type" value="Genomic_DNA"/>
</dbReference>
<organism evidence="2">
    <name type="scientific">Oryza sativa subsp. japonica</name>
    <name type="common">Rice</name>
    <dbReference type="NCBI Taxonomy" id="39947"/>
    <lineage>
        <taxon>Eukaryota</taxon>
        <taxon>Viridiplantae</taxon>
        <taxon>Streptophyta</taxon>
        <taxon>Embryophyta</taxon>
        <taxon>Tracheophyta</taxon>
        <taxon>Spermatophyta</taxon>
        <taxon>Magnoliopsida</taxon>
        <taxon>Liliopsida</taxon>
        <taxon>Poales</taxon>
        <taxon>Poaceae</taxon>
        <taxon>BOP clade</taxon>
        <taxon>Oryzoideae</taxon>
        <taxon>Oryzeae</taxon>
        <taxon>Oryzinae</taxon>
        <taxon>Oryza</taxon>
        <taxon>Oryza sativa</taxon>
    </lineage>
</organism>
<dbReference type="AlphaFoldDB" id="A3BW62"/>
<accession>A3BW62</accession>
<reference evidence="2" key="1">
    <citation type="journal article" date="2005" name="PLoS Biol.">
        <title>The genomes of Oryza sativa: a history of duplications.</title>
        <authorList>
            <person name="Yu J."/>
            <person name="Wang J."/>
            <person name="Lin W."/>
            <person name="Li S."/>
            <person name="Li H."/>
            <person name="Zhou J."/>
            <person name="Ni P."/>
            <person name="Dong W."/>
            <person name="Hu S."/>
            <person name="Zeng C."/>
            <person name="Zhang J."/>
            <person name="Zhang Y."/>
            <person name="Li R."/>
            <person name="Xu Z."/>
            <person name="Li S."/>
            <person name="Li X."/>
            <person name="Zheng H."/>
            <person name="Cong L."/>
            <person name="Lin L."/>
            <person name="Yin J."/>
            <person name="Geng J."/>
            <person name="Li G."/>
            <person name="Shi J."/>
            <person name="Liu J."/>
            <person name="Lv H."/>
            <person name="Li J."/>
            <person name="Wang J."/>
            <person name="Deng Y."/>
            <person name="Ran L."/>
            <person name="Shi X."/>
            <person name="Wang X."/>
            <person name="Wu Q."/>
            <person name="Li C."/>
            <person name="Ren X."/>
            <person name="Wang J."/>
            <person name="Wang X."/>
            <person name="Li D."/>
            <person name="Liu D."/>
            <person name="Zhang X."/>
            <person name="Ji Z."/>
            <person name="Zhao W."/>
            <person name="Sun Y."/>
            <person name="Zhang Z."/>
            <person name="Bao J."/>
            <person name="Han Y."/>
            <person name="Dong L."/>
            <person name="Ji J."/>
            <person name="Chen P."/>
            <person name="Wu S."/>
            <person name="Liu J."/>
            <person name="Xiao Y."/>
            <person name="Bu D."/>
            <person name="Tan J."/>
            <person name="Yang L."/>
            <person name="Ye C."/>
            <person name="Zhang J."/>
            <person name="Xu J."/>
            <person name="Zhou Y."/>
            <person name="Yu Y."/>
            <person name="Zhang B."/>
            <person name="Zhuang S."/>
            <person name="Wei H."/>
            <person name="Liu B."/>
            <person name="Lei M."/>
            <person name="Yu H."/>
            <person name="Li Y."/>
            <person name="Xu H."/>
            <person name="Wei S."/>
            <person name="He X."/>
            <person name="Fang L."/>
            <person name="Zhang Z."/>
            <person name="Zhang Y."/>
            <person name="Huang X."/>
            <person name="Su Z."/>
            <person name="Tong W."/>
            <person name="Li J."/>
            <person name="Tong Z."/>
            <person name="Li S."/>
            <person name="Ye J."/>
            <person name="Wang L."/>
            <person name="Fang L."/>
            <person name="Lei T."/>
            <person name="Chen C."/>
            <person name="Chen H."/>
            <person name="Xu Z."/>
            <person name="Li H."/>
            <person name="Huang H."/>
            <person name="Zhang F."/>
            <person name="Xu H."/>
            <person name="Li N."/>
            <person name="Zhao C."/>
            <person name="Li S."/>
            <person name="Dong L."/>
            <person name="Huang Y."/>
            <person name="Li L."/>
            <person name="Xi Y."/>
            <person name="Qi Q."/>
            <person name="Li W."/>
            <person name="Zhang B."/>
            <person name="Hu W."/>
            <person name="Zhang Y."/>
            <person name="Tian X."/>
            <person name="Jiao Y."/>
            <person name="Liang X."/>
            <person name="Jin J."/>
            <person name="Gao L."/>
            <person name="Zheng W."/>
            <person name="Hao B."/>
            <person name="Liu S."/>
            <person name="Wang W."/>
            <person name="Yuan L."/>
            <person name="Cao M."/>
            <person name="McDermott J."/>
            <person name="Samudrala R."/>
            <person name="Wang J."/>
            <person name="Wong G.K."/>
            <person name="Yang H."/>
        </authorList>
    </citation>
    <scope>NUCLEOTIDE SEQUENCE [LARGE SCALE GENOMIC DNA]</scope>
</reference>
<feature type="compositionally biased region" description="Basic residues" evidence="1">
    <location>
        <begin position="39"/>
        <end position="53"/>
    </location>
</feature>
<reference evidence="2" key="2">
    <citation type="submission" date="2008-12" db="EMBL/GenBank/DDBJ databases">
        <title>Improved gene annotation of the rice (Oryza sativa) genomes.</title>
        <authorList>
            <person name="Wang J."/>
            <person name="Li R."/>
            <person name="Fan W."/>
            <person name="Huang Q."/>
            <person name="Zhang J."/>
            <person name="Zhou Y."/>
            <person name="Hu Y."/>
            <person name="Zi S."/>
            <person name="Li J."/>
            <person name="Ni P."/>
            <person name="Zheng H."/>
            <person name="Zhang Y."/>
            <person name="Zhao M."/>
            <person name="Hao Q."/>
            <person name="McDermott J."/>
            <person name="Samudrala R."/>
            <person name="Kristiansen K."/>
            <person name="Wong G.K.-S."/>
        </authorList>
    </citation>
    <scope>NUCLEOTIDE SEQUENCE</scope>
</reference>